<dbReference type="InterPro" id="IPR036291">
    <property type="entry name" value="NAD(P)-bd_dom_sf"/>
</dbReference>
<sequence length="322" mass="34701">MVSLAELQASNAQISSSLPAGMVAVFHTRQPRVYLSGRTQESGDRITAECKALNPEGDFVFIKADLSLLRNVDDLCRDIKSKEESINLLFLSIGSMVLHTETSENLHSFSALPYYARLRFIANLLPIVQKATGLRRVVSVAGGTKEGAVDATDFPARTVSLLALRPHLASIITLSLEAMAKSAPDVSFIHEFPGPVKSNLGKDASGFLPFAMRAFFAVVGPFVFIPEEELGHRHLHILTSAKYPGSTGEEATAGVPLPDGNSVARGTNGVNGSGVYSIDWDGESANPKVELVLANHREAGMTTKLMAHTEEEFKRITGVEKI</sequence>
<keyword evidence="3" id="KW-1185">Reference proteome</keyword>
<dbReference type="Gene3D" id="3.40.50.720">
    <property type="entry name" value="NAD(P)-binding Rossmann-like Domain"/>
    <property type="match status" value="1"/>
</dbReference>
<dbReference type="EMBL" id="MU157833">
    <property type="protein sequence ID" value="KAF9531936.1"/>
    <property type="molecule type" value="Genomic_DNA"/>
</dbReference>
<name>A0A9P6EMQ2_9AGAR</name>
<evidence type="ECO:0000256" key="1">
    <source>
        <dbReference type="ARBA" id="ARBA00023002"/>
    </source>
</evidence>
<dbReference type="SUPFAM" id="SSF51735">
    <property type="entry name" value="NAD(P)-binding Rossmann-fold domains"/>
    <property type="match status" value="1"/>
</dbReference>
<evidence type="ECO:0000313" key="3">
    <source>
        <dbReference type="Proteomes" id="UP000807306"/>
    </source>
</evidence>
<accession>A0A9P6EMQ2</accession>
<gene>
    <name evidence="2" type="ORF">CPB83DRAFT_891274</name>
</gene>
<comment type="caution">
    <text evidence="2">The sequence shown here is derived from an EMBL/GenBank/DDBJ whole genome shotgun (WGS) entry which is preliminary data.</text>
</comment>
<dbReference type="AlphaFoldDB" id="A0A9P6EMQ2"/>
<reference evidence="2" key="1">
    <citation type="submission" date="2020-11" db="EMBL/GenBank/DDBJ databases">
        <authorList>
            <consortium name="DOE Joint Genome Institute"/>
            <person name="Ahrendt S."/>
            <person name="Riley R."/>
            <person name="Andreopoulos W."/>
            <person name="Labutti K."/>
            <person name="Pangilinan J."/>
            <person name="Ruiz-Duenas F.J."/>
            <person name="Barrasa J.M."/>
            <person name="Sanchez-Garcia M."/>
            <person name="Camarero S."/>
            <person name="Miyauchi S."/>
            <person name="Serrano A."/>
            <person name="Linde D."/>
            <person name="Babiker R."/>
            <person name="Drula E."/>
            <person name="Ayuso-Fernandez I."/>
            <person name="Pacheco R."/>
            <person name="Padilla G."/>
            <person name="Ferreira P."/>
            <person name="Barriuso J."/>
            <person name="Kellner H."/>
            <person name="Castanera R."/>
            <person name="Alfaro M."/>
            <person name="Ramirez L."/>
            <person name="Pisabarro A.G."/>
            <person name="Kuo A."/>
            <person name="Tritt A."/>
            <person name="Lipzen A."/>
            <person name="He G."/>
            <person name="Yan M."/>
            <person name="Ng V."/>
            <person name="Cullen D."/>
            <person name="Martin F."/>
            <person name="Rosso M.-N."/>
            <person name="Henrissat B."/>
            <person name="Hibbett D."/>
            <person name="Martinez A.T."/>
            <person name="Grigoriev I.V."/>
        </authorList>
    </citation>
    <scope>NUCLEOTIDE SEQUENCE</scope>
    <source>
        <strain evidence="2">CBS 506.95</strain>
    </source>
</reference>
<dbReference type="InterPro" id="IPR052228">
    <property type="entry name" value="Sec_Metab_Biosynth_Oxidored"/>
</dbReference>
<dbReference type="PANTHER" id="PTHR47534">
    <property type="entry name" value="YALI0E05731P"/>
    <property type="match status" value="1"/>
</dbReference>
<dbReference type="GO" id="GO:0016491">
    <property type="term" value="F:oxidoreductase activity"/>
    <property type="evidence" value="ECO:0007669"/>
    <property type="project" value="UniProtKB-KW"/>
</dbReference>
<protein>
    <submittedName>
        <fullName evidence="2">Uncharacterized protein</fullName>
    </submittedName>
</protein>
<dbReference type="PANTHER" id="PTHR47534:SF3">
    <property type="entry name" value="ALCOHOL DEHYDROGENASE-LIKE C-TERMINAL DOMAIN-CONTAINING PROTEIN"/>
    <property type="match status" value="1"/>
</dbReference>
<evidence type="ECO:0000313" key="2">
    <source>
        <dbReference type="EMBL" id="KAF9531936.1"/>
    </source>
</evidence>
<keyword evidence="1" id="KW-0560">Oxidoreductase</keyword>
<dbReference type="OrthoDB" id="2898509at2759"/>
<dbReference type="Proteomes" id="UP000807306">
    <property type="component" value="Unassembled WGS sequence"/>
</dbReference>
<proteinExistence type="predicted"/>
<organism evidence="2 3">
    <name type="scientific">Crepidotus variabilis</name>
    <dbReference type="NCBI Taxonomy" id="179855"/>
    <lineage>
        <taxon>Eukaryota</taxon>
        <taxon>Fungi</taxon>
        <taxon>Dikarya</taxon>
        <taxon>Basidiomycota</taxon>
        <taxon>Agaricomycotina</taxon>
        <taxon>Agaricomycetes</taxon>
        <taxon>Agaricomycetidae</taxon>
        <taxon>Agaricales</taxon>
        <taxon>Agaricineae</taxon>
        <taxon>Crepidotaceae</taxon>
        <taxon>Crepidotus</taxon>
    </lineage>
</organism>